<evidence type="ECO:0000313" key="2">
    <source>
        <dbReference type="EMBL" id="KDR09371.1"/>
    </source>
</evidence>
<dbReference type="eggNOG" id="KOG2088">
    <property type="taxonomic scope" value="Eukaryota"/>
</dbReference>
<dbReference type="AlphaFoldDB" id="A0A067QKB6"/>
<dbReference type="InParanoid" id="A0A067QKB6"/>
<evidence type="ECO:0000313" key="3">
    <source>
        <dbReference type="Proteomes" id="UP000027135"/>
    </source>
</evidence>
<proteinExistence type="predicted"/>
<gene>
    <name evidence="2" type="ORF">L798_00938</name>
</gene>
<name>A0A067QKB6_ZOONE</name>
<reference evidence="2 3" key="1">
    <citation type="journal article" date="2014" name="Nat. Commun.">
        <title>Molecular traces of alternative social organization in a termite genome.</title>
        <authorList>
            <person name="Terrapon N."/>
            <person name="Li C."/>
            <person name="Robertson H.M."/>
            <person name="Ji L."/>
            <person name="Meng X."/>
            <person name="Booth W."/>
            <person name="Chen Z."/>
            <person name="Childers C.P."/>
            <person name="Glastad K.M."/>
            <person name="Gokhale K."/>
            <person name="Gowin J."/>
            <person name="Gronenberg W."/>
            <person name="Hermansen R.A."/>
            <person name="Hu H."/>
            <person name="Hunt B.G."/>
            <person name="Huylmans A.K."/>
            <person name="Khalil S.M."/>
            <person name="Mitchell R.D."/>
            <person name="Munoz-Torres M.C."/>
            <person name="Mustard J.A."/>
            <person name="Pan H."/>
            <person name="Reese J.T."/>
            <person name="Scharf M.E."/>
            <person name="Sun F."/>
            <person name="Vogel H."/>
            <person name="Xiao J."/>
            <person name="Yang W."/>
            <person name="Yang Z."/>
            <person name="Yang Z."/>
            <person name="Zhou J."/>
            <person name="Zhu J."/>
            <person name="Brent C.S."/>
            <person name="Elsik C.G."/>
            <person name="Goodisman M.A."/>
            <person name="Liberles D.A."/>
            <person name="Roe R.M."/>
            <person name="Vargo E.L."/>
            <person name="Vilcinskas A."/>
            <person name="Wang J."/>
            <person name="Bornberg-Bauer E."/>
            <person name="Korb J."/>
            <person name="Zhang G."/>
            <person name="Liebig J."/>
        </authorList>
    </citation>
    <scope>NUCLEOTIDE SEQUENCE [LARGE SCALE GENOMIC DNA]</scope>
    <source>
        <tissue evidence="2">Whole organism</tissue>
    </source>
</reference>
<keyword evidence="1" id="KW-0812">Transmembrane</keyword>
<protein>
    <submittedName>
        <fullName evidence="2">Sn1-specific diacylglycerol lipase beta</fullName>
    </submittedName>
</protein>
<keyword evidence="1" id="KW-1133">Transmembrane helix</keyword>
<feature type="transmembrane region" description="Helical" evidence="1">
    <location>
        <begin position="67"/>
        <end position="93"/>
    </location>
</feature>
<sequence length="153" mass="17467">MSCVHWVHLPQDRDWRRAVVDTAMNRMYEVRSESFKTAPIKTRTLISGVMPSLTLFGRKWLVASDDLVFPGIFEFVFRFIWLILLSLACARYFPHTWFCSEGGVFVRVYMIGVLTILACNIVLLVPLVNRSAQGAILDTAARRVVAPILTVKY</sequence>
<keyword evidence="3" id="KW-1185">Reference proteome</keyword>
<dbReference type="EMBL" id="KK853247">
    <property type="protein sequence ID" value="KDR09371.1"/>
    <property type="molecule type" value="Genomic_DNA"/>
</dbReference>
<organism evidence="2 3">
    <name type="scientific">Zootermopsis nevadensis</name>
    <name type="common">Dampwood termite</name>
    <dbReference type="NCBI Taxonomy" id="136037"/>
    <lineage>
        <taxon>Eukaryota</taxon>
        <taxon>Metazoa</taxon>
        <taxon>Ecdysozoa</taxon>
        <taxon>Arthropoda</taxon>
        <taxon>Hexapoda</taxon>
        <taxon>Insecta</taxon>
        <taxon>Pterygota</taxon>
        <taxon>Neoptera</taxon>
        <taxon>Polyneoptera</taxon>
        <taxon>Dictyoptera</taxon>
        <taxon>Blattodea</taxon>
        <taxon>Blattoidea</taxon>
        <taxon>Termitoidae</taxon>
        <taxon>Termopsidae</taxon>
        <taxon>Zootermopsis</taxon>
    </lineage>
</organism>
<feature type="non-terminal residue" evidence="2">
    <location>
        <position position="153"/>
    </location>
</feature>
<keyword evidence="1" id="KW-0472">Membrane</keyword>
<evidence type="ECO:0000256" key="1">
    <source>
        <dbReference type="SAM" id="Phobius"/>
    </source>
</evidence>
<feature type="transmembrane region" description="Helical" evidence="1">
    <location>
        <begin position="105"/>
        <end position="128"/>
    </location>
</feature>
<accession>A0A067QKB6</accession>
<dbReference type="Proteomes" id="UP000027135">
    <property type="component" value="Unassembled WGS sequence"/>
</dbReference>
<dbReference type="OMA" id="FRTIWTS"/>